<dbReference type="Proteomes" id="UP000199013">
    <property type="component" value="Unassembled WGS sequence"/>
</dbReference>
<evidence type="ECO:0000313" key="3">
    <source>
        <dbReference type="Proteomes" id="UP000199013"/>
    </source>
</evidence>
<protein>
    <submittedName>
        <fullName evidence="2">Uncharacterized protein</fullName>
    </submittedName>
</protein>
<reference evidence="3" key="1">
    <citation type="submission" date="2016-02" db="EMBL/GenBank/DDBJ databases">
        <authorList>
            <person name="Wibberg D."/>
        </authorList>
    </citation>
    <scope>NUCLEOTIDE SEQUENCE [LARGE SCALE GENOMIC DNA]</scope>
</reference>
<evidence type="ECO:0000256" key="1">
    <source>
        <dbReference type="SAM" id="Phobius"/>
    </source>
</evidence>
<keyword evidence="1" id="KW-0812">Transmembrane</keyword>
<name>A0A1C3NTW3_9ACTN</name>
<dbReference type="GO" id="GO:0016020">
    <property type="term" value="C:membrane"/>
    <property type="evidence" value="ECO:0007669"/>
    <property type="project" value="InterPro"/>
</dbReference>
<feature type="transmembrane region" description="Helical" evidence="1">
    <location>
        <begin position="27"/>
        <end position="51"/>
    </location>
</feature>
<evidence type="ECO:0000313" key="2">
    <source>
        <dbReference type="EMBL" id="SBW18275.1"/>
    </source>
</evidence>
<dbReference type="Pfam" id="PF02534">
    <property type="entry name" value="T4SS-DNA_transf"/>
    <property type="match status" value="1"/>
</dbReference>
<gene>
    <name evidence="2" type="ORF">FDG2_0599</name>
</gene>
<proteinExistence type="predicted"/>
<keyword evidence="1" id="KW-1133">Transmembrane helix</keyword>
<sequence length="196" mass="19792">MPGFGGRFLAALATADTATTWPGVPAGWLAAALTLTAAVTAAAVTGVVLLVRRLRPRRQRGGWALADPSLADARDLATLTPTGATARARALRPSLAPLSRLAAADRGWPIGDLTPGGTPLYGSDEDVAVAVMAPRAGKTTALAVPVILDAPGAVVATANKADLWATTAALRAERGRVWVFDPSGSPTPHPPGGGTP</sequence>
<accession>A0A1C3NTW3</accession>
<dbReference type="InterPro" id="IPR003688">
    <property type="entry name" value="TraG/VirD4"/>
</dbReference>
<dbReference type="EMBL" id="FLUV01000231">
    <property type="protein sequence ID" value="SBW18275.1"/>
    <property type="molecule type" value="Genomic_DNA"/>
</dbReference>
<keyword evidence="3" id="KW-1185">Reference proteome</keyword>
<organism evidence="2 3">
    <name type="scientific">Candidatus Protofrankia californiensis</name>
    <dbReference type="NCBI Taxonomy" id="1839754"/>
    <lineage>
        <taxon>Bacteria</taxon>
        <taxon>Bacillati</taxon>
        <taxon>Actinomycetota</taxon>
        <taxon>Actinomycetes</taxon>
        <taxon>Frankiales</taxon>
        <taxon>Frankiaceae</taxon>
        <taxon>Protofrankia</taxon>
    </lineage>
</organism>
<keyword evidence="1" id="KW-0472">Membrane</keyword>
<dbReference type="AlphaFoldDB" id="A0A1C3NTW3"/>